<name>A0ABN7WNJ2_GIGMA</name>
<dbReference type="EMBL" id="CAJVQB010054351">
    <property type="protein sequence ID" value="CAG8836783.1"/>
    <property type="molecule type" value="Genomic_DNA"/>
</dbReference>
<evidence type="ECO:0000313" key="1">
    <source>
        <dbReference type="EMBL" id="CAG8836783.1"/>
    </source>
</evidence>
<dbReference type="Proteomes" id="UP000789901">
    <property type="component" value="Unassembled WGS sequence"/>
</dbReference>
<accession>A0ABN7WNJ2</accession>
<feature type="non-terminal residue" evidence="1">
    <location>
        <position position="108"/>
    </location>
</feature>
<evidence type="ECO:0000313" key="2">
    <source>
        <dbReference type="Proteomes" id="UP000789901"/>
    </source>
</evidence>
<sequence>SIVPRSWLGRQMIGDESELDDDKDEELDDIVAVQSISISEKEMSKLKKSTRLETEYSVNDKSNRCEPTLLYLVRGMMSDEQDEYLVEKIDRRISASIGNNIDQENSIK</sequence>
<reference evidence="1 2" key="1">
    <citation type="submission" date="2021-06" db="EMBL/GenBank/DDBJ databases">
        <authorList>
            <person name="Kallberg Y."/>
            <person name="Tangrot J."/>
            <person name="Rosling A."/>
        </authorList>
    </citation>
    <scope>NUCLEOTIDE SEQUENCE [LARGE SCALE GENOMIC DNA]</scope>
    <source>
        <strain evidence="1 2">120-4 pot B 10/14</strain>
    </source>
</reference>
<proteinExistence type="predicted"/>
<protein>
    <submittedName>
        <fullName evidence="1">35925_t:CDS:1</fullName>
    </submittedName>
</protein>
<keyword evidence="2" id="KW-1185">Reference proteome</keyword>
<feature type="non-terminal residue" evidence="1">
    <location>
        <position position="1"/>
    </location>
</feature>
<gene>
    <name evidence="1" type="ORF">GMARGA_LOCUS33202</name>
</gene>
<organism evidence="1 2">
    <name type="scientific">Gigaspora margarita</name>
    <dbReference type="NCBI Taxonomy" id="4874"/>
    <lineage>
        <taxon>Eukaryota</taxon>
        <taxon>Fungi</taxon>
        <taxon>Fungi incertae sedis</taxon>
        <taxon>Mucoromycota</taxon>
        <taxon>Glomeromycotina</taxon>
        <taxon>Glomeromycetes</taxon>
        <taxon>Diversisporales</taxon>
        <taxon>Gigasporaceae</taxon>
        <taxon>Gigaspora</taxon>
    </lineage>
</organism>
<comment type="caution">
    <text evidence="1">The sequence shown here is derived from an EMBL/GenBank/DDBJ whole genome shotgun (WGS) entry which is preliminary data.</text>
</comment>